<dbReference type="PRINTS" id="PR00625">
    <property type="entry name" value="JDOMAIN"/>
</dbReference>
<comment type="subunit">
    <text evidence="7">Homodimer.</text>
</comment>
<comment type="subcellular location">
    <subcellularLocation>
        <location evidence="7">Cell inner membrane</location>
        <topology evidence="7">Single-pass type III membrane protein</topology>
    </subcellularLocation>
</comment>
<dbReference type="PANTHER" id="PTHR24074">
    <property type="entry name" value="CO-CHAPERONE PROTEIN DJLA"/>
    <property type="match status" value="1"/>
</dbReference>
<dbReference type="HAMAP" id="MF_01153">
    <property type="entry name" value="DjlA"/>
    <property type="match status" value="1"/>
</dbReference>
<dbReference type="CDD" id="cd06257">
    <property type="entry name" value="DnaJ"/>
    <property type="match status" value="1"/>
</dbReference>
<protein>
    <recommendedName>
        <fullName evidence="7">Co-chaperone protein DjlA</fullName>
    </recommendedName>
</protein>
<gene>
    <name evidence="7" type="primary">djlA</name>
    <name evidence="9" type="ORF">BJI67_06400</name>
</gene>
<evidence type="ECO:0000256" key="6">
    <source>
        <dbReference type="ARBA" id="ARBA00023186"/>
    </source>
</evidence>
<keyword evidence="10" id="KW-1185">Reference proteome</keyword>
<keyword evidence="1 7" id="KW-1003">Cell membrane</keyword>
<dbReference type="InterPro" id="IPR001623">
    <property type="entry name" value="DnaJ_domain"/>
</dbReference>
<accession>A0A1D8K710</accession>
<organism evidence="9 10">
    <name type="scientific">Acidihalobacter aeolianus</name>
    <dbReference type="NCBI Taxonomy" id="2792603"/>
    <lineage>
        <taxon>Bacteria</taxon>
        <taxon>Pseudomonadati</taxon>
        <taxon>Pseudomonadota</taxon>
        <taxon>Gammaproteobacteria</taxon>
        <taxon>Chromatiales</taxon>
        <taxon>Ectothiorhodospiraceae</taxon>
        <taxon>Acidihalobacter</taxon>
    </lineage>
</organism>
<evidence type="ECO:0000256" key="2">
    <source>
        <dbReference type="ARBA" id="ARBA00022519"/>
    </source>
</evidence>
<dbReference type="Gene3D" id="1.10.3680.10">
    <property type="entry name" value="TerB-like"/>
    <property type="match status" value="1"/>
</dbReference>
<keyword evidence="3 7" id="KW-0812">Transmembrane</keyword>
<dbReference type="SUPFAM" id="SSF46565">
    <property type="entry name" value="Chaperone J-domain"/>
    <property type="match status" value="1"/>
</dbReference>
<reference evidence="9 10" key="1">
    <citation type="submission" date="2016-09" db="EMBL/GenBank/DDBJ databases">
        <title>Acidihalobacter prosperus V6 (DSM14174).</title>
        <authorList>
            <person name="Khaleque H.N."/>
            <person name="Ramsay J.P."/>
            <person name="Murphy R.J.T."/>
            <person name="Kaksonen A.H."/>
            <person name="Boxall N.J."/>
            <person name="Watkin E.L.J."/>
        </authorList>
    </citation>
    <scope>NUCLEOTIDE SEQUENCE [LARGE SCALE GENOMIC DNA]</scope>
    <source>
        <strain evidence="9 10">V6</strain>
    </source>
</reference>
<sequence length="277" mass="30536">MSWWGKGIGASVGFALGGPLGALLGGVIGHQVDRKQNQRELLEAQTSDQQVTTQAAFFTATFAVMGRLAKVDGHVSEREIEMARNVMRHMHLDEAQRRAAIDLFNQGKSDAFDLDAVLEQFRRVVHRRSSLVQMFLEIQISAALADGSLDERERELLLYICQRLGFSQLQFQLLFSRVAAVMGLFGGAWESGAGTGGGTGSARPSSRQQVEQSYAVLGLSPEASDDDIKRAYRRLMSQNHPDKLVSKGLPEEMIQLANEKTQQIKQAYETIKAARGL</sequence>
<evidence type="ECO:0000256" key="4">
    <source>
        <dbReference type="ARBA" id="ARBA00022989"/>
    </source>
</evidence>
<dbReference type="PROSITE" id="PS50076">
    <property type="entry name" value="DNAJ_2"/>
    <property type="match status" value="1"/>
</dbReference>
<evidence type="ECO:0000256" key="3">
    <source>
        <dbReference type="ARBA" id="ARBA00022692"/>
    </source>
</evidence>
<keyword evidence="6 7" id="KW-0143">Chaperone</keyword>
<dbReference type="EMBL" id="CP017448">
    <property type="protein sequence ID" value="AOV16742.1"/>
    <property type="molecule type" value="Genomic_DNA"/>
</dbReference>
<evidence type="ECO:0000256" key="1">
    <source>
        <dbReference type="ARBA" id="ARBA00022475"/>
    </source>
</evidence>
<dbReference type="NCBIfam" id="NF006948">
    <property type="entry name" value="PRK09430.1"/>
    <property type="match status" value="1"/>
</dbReference>
<comment type="domain">
    <text evidence="7">The transmembrane domain is a dimerization domain.</text>
</comment>
<evidence type="ECO:0000256" key="5">
    <source>
        <dbReference type="ARBA" id="ARBA00023136"/>
    </source>
</evidence>
<evidence type="ECO:0000256" key="7">
    <source>
        <dbReference type="HAMAP-Rule" id="MF_01153"/>
    </source>
</evidence>
<dbReference type="RefSeq" id="WP_070072326.1">
    <property type="nucleotide sequence ID" value="NZ_CP017448.1"/>
</dbReference>
<feature type="topological domain" description="Periplasmic" evidence="7">
    <location>
        <begin position="1"/>
        <end position="6"/>
    </location>
</feature>
<feature type="topological domain" description="Cytoplasmic" evidence="7">
    <location>
        <begin position="31"/>
        <end position="277"/>
    </location>
</feature>
<proteinExistence type="inferred from homology"/>
<dbReference type="InterPro" id="IPR007791">
    <property type="entry name" value="DjlA_N"/>
</dbReference>
<dbReference type="AlphaFoldDB" id="A0A1D8K710"/>
<dbReference type="GO" id="GO:0051087">
    <property type="term" value="F:protein-folding chaperone binding"/>
    <property type="evidence" value="ECO:0007669"/>
    <property type="project" value="InterPro"/>
</dbReference>
<dbReference type="SMART" id="SM00271">
    <property type="entry name" value="DnaJ"/>
    <property type="match status" value="1"/>
</dbReference>
<dbReference type="Gene3D" id="1.10.287.110">
    <property type="entry name" value="DnaJ domain"/>
    <property type="match status" value="1"/>
</dbReference>
<dbReference type="Proteomes" id="UP000095342">
    <property type="component" value="Chromosome"/>
</dbReference>
<evidence type="ECO:0000313" key="9">
    <source>
        <dbReference type="EMBL" id="AOV16742.1"/>
    </source>
</evidence>
<keyword evidence="5 7" id="KW-0472">Membrane</keyword>
<evidence type="ECO:0000313" key="10">
    <source>
        <dbReference type="Proteomes" id="UP000095342"/>
    </source>
</evidence>
<dbReference type="Pfam" id="PF05099">
    <property type="entry name" value="TerB"/>
    <property type="match status" value="1"/>
</dbReference>
<feature type="domain" description="J" evidence="8">
    <location>
        <begin position="212"/>
        <end position="276"/>
    </location>
</feature>
<dbReference type="SUPFAM" id="SSF158682">
    <property type="entry name" value="TerB-like"/>
    <property type="match status" value="1"/>
</dbReference>
<dbReference type="Pfam" id="PF00226">
    <property type="entry name" value="DnaJ"/>
    <property type="match status" value="1"/>
</dbReference>
<dbReference type="CDD" id="cd07316">
    <property type="entry name" value="terB_like_DjlA"/>
    <property type="match status" value="1"/>
</dbReference>
<dbReference type="InterPro" id="IPR050817">
    <property type="entry name" value="DjlA_DnaK_co-chaperone"/>
</dbReference>
<evidence type="ECO:0000259" key="8">
    <source>
        <dbReference type="PROSITE" id="PS50076"/>
    </source>
</evidence>
<keyword evidence="4 7" id="KW-1133">Transmembrane helix</keyword>
<dbReference type="InterPro" id="IPR036869">
    <property type="entry name" value="J_dom_sf"/>
</dbReference>
<keyword evidence="2 7" id="KW-0997">Cell inner membrane</keyword>
<dbReference type="KEGG" id="aaeo:BJI67_06400"/>
<dbReference type="InterPro" id="IPR029024">
    <property type="entry name" value="TerB-like"/>
</dbReference>
<dbReference type="InterPro" id="IPR023749">
    <property type="entry name" value="DjlA"/>
</dbReference>
<dbReference type="GO" id="GO:0005886">
    <property type="term" value="C:plasma membrane"/>
    <property type="evidence" value="ECO:0007669"/>
    <property type="project" value="UniProtKB-SubCell"/>
</dbReference>
<comment type="function">
    <text evidence="7">Regulatory DnaK co-chaperone. Direct interaction between DnaK and DjlA is needed for the induction of the wcaABCDE operon, involved in the synthesis of a colanic acid polysaccharide capsule, possibly through activation of the RcsB/RcsC phosphotransfer signaling pathway. The colanic acid capsule may help the bacterium survive conditions outside the host.</text>
</comment>
<name>A0A1D8K710_9GAMM</name>